<comment type="caution">
    <text evidence="1">The sequence shown here is derived from an EMBL/GenBank/DDBJ whole genome shotgun (WGS) entry which is preliminary data.</text>
</comment>
<protein>
    <recommendedName>
        <fullName evidence="3">ParA family protein</fullName>
    </recommendedName>
</protein>
<reference evidence="1 2" key="1">
    <citation type="submission" date="2018-08" db="EMBL/GenBank/DDBJ databases">
        <title>A genome reference for cultivated species of the human gut microbiota.</title>
        <authorList>
            <person name="Zou Y."/>
            <person name="Xue W."/>
            <person name="Luo G."/>
        </authorList>
    </citation>
    <scope>NUCLEOTIDE SEQUENCE [LARGE SCALE GENOMIC DNA]</scope>
    <source>
        <strain evidence="1 2">AM07-24</strain>
    </source>
</reference>
<dbReference type="OrthoDB" id="2082061at2"/>
<dbReference type="STRING" id="1776384.GCA_900086585_01788"/>
<dbReference type="AlphaFoldDB" id="A0A415DYP2"/>
<dbReference type="RefSeq" id="WP_118336111.1">
    <property type="nucleotide sequence ID" value="NZ_AP025567.1"/>
</dbReference>
<dbReference type="Proteomes" id="UP000284841">
    <property type="component" value="Unassembled WGS sequence"/>
</dbReference>
<evidence type="ECO:0000313" key="2">
    <source>
        <dbReference type="Proteomes" id="UP000284841"/>
    </source>
</evidence>
<organism evidence="1 2">
    <name type="scientific">Emergencia timonensis</name>
    <dbReference type="NCBI Taxonomy" id="1776384"/>
    <lineage>
        <taxon>Bacteria</taxon>
        <taxon>Bacillati</taxon>
        <taxon>Bacillota</taxon>
        <taxon>Clostridia</taxon>
        <taxon>Peptostreptococcales</taxon>
        <taxon>Anaerovoracaceae</taxon>
        <taxon>Emergencia</taxon>
    </lineage>
</organism>
<sequence>MNRLFIRESQGRLTSAAGNPIDKVNIAVTGLGQNVGTTFVASSLAFYFAEKGNNLTFTQCLTPSRSNGLLYDAVAMDQRFHSRTFVDFYDLIKDGKPIKDKKNIESGINWRLPTPWDCEKKLDLDQEQKSRLIQGARSQICVYDFEVEEDWDKFLLDMDVILVVVDPLPSKLIRHSGRFKQLKQMELAGAKVKWLVNRVNAGINRRQVSGYLKSNDLILIEEFPIEAVYADEFFCRFHWQNHEIRCKLMDIFTKVSHEMDVL</sequence>
<gene>
    <name evidence="1" type="ORF">DW099_14090</name>
</gene>
<proteinExistence type="predicted"/>
<evidence type="ECO:0000313" key="1">
    <source>
        <dbReference type="EMBL" id="RHJ85968.1"/>
    </source>
</evidence>
<accession>A0A415DYP2</accession>
<keyword evidence="2" id="KW-1185">Reference proteome</keyword>
<name>A0A415DYP2_9FIRM</name>
<dbReference type="EMBL" id="QRMS01000004">
    <property type="protein sequence ID" value="RHJ85968.1"/>
    <property type="molecule type" value="Genomic_DNA"/>
</dbReference>
<evidence type="ECO:0008006" key="3">
    <source>
        <dbReference type="Google" id="ProtNLM"/>
    </source>
</evidence>